<feature type="transmembrane region" description="Helical" evidence="3">
    <location>
        <begin position="20"/>
        <end position="39"/>
    </location>
</feature>
<dbReference type="FunFam" id="2.60.120.740:FF:000003">
    <property type="entry name" value="Protein eva-1 homolog C"/>
    <property type="match status" value="1"/>
</dbReference>
<keyword evidence="3" id="KW-0812">Transmembrane</keyword>
<evidence type="ECO:0000313" key="5">
    <source>
        <dbReference type="Ensembl" id="ENSNPEP00000012262.1"/>
    </source>
</evidence>
<protein>
    <submittedName>
        <fullName evidence="5">Eva-1 homolog C</fullName>
    </submittedName>
</protein>
<dbReference type="PANTHER" id="PTHR46780">
    <property type="entry name" value="PROTEIN EVA-1"/>
    <property type="match status" value="1"/>
</dbReference>
<gene>
    <name evidence="5" type="primary">EVA1C</name>
</gene>
<dbReference type="GO" id="GO:0030246">
    <property type="term" value="F:carbohydrate binding"/>
    <property type="evidence" value="ECO:0007669"/>
    <property type="project" value="UniProtKB-KW"/>
</dbReference>
<dbReference type="Ensembl" id="ENSNPET00000012568.1">
    <property type="protein sequence ID" value="ENSNPEP00000012262.1"/>
    <property type="gene ID" value="ENSNPEG00000009179.1"/>
</dbReference>
<evidence type="ECO:0000256" key="3">
    <source>
        <dbReference type="SAM" id="Phobius"/>
    </source>
</evidence>
<keyword evidence="1" id="KW-0430">Lectin</keyword>
<dbReference type="Gene3D" id="2.60.120.740">
    <property type="match status" value="1"/>
</dbReference>
<dbReference type="Proteomes" id="UP000694420">
    <property type="component" value="Unplaced"/>
</dbReference>
<evidence type="ECO:0000256" key="1">
    <source>
        <dbReference type="ARBA" id="ARBA00022734"/>
    </source>
</evidence>
<proteinExistence type="predicted"/>
<dbReference type="AlphaFoldDB" id="A0A8C6Z9L1"/>
<dbReference type="Pfam" id="PF02140">
    <property type="entry name" value="SUEL_Lectin"/>
    <property type="match status" value="1"/>
</dbReference>
<sequence length="198" mass="22367">MRAGDAGQQPRRRQVEPRRLLRLLSCVILVCSAEIAALADFAAEYKTKSACENQELKLHCQESKFLIIYSATYGRWAREESVCSTEVERVPPFDCLSYTALEVLSKRCYGKQRCKMMVTNRDFGSPCLPGVKKYLNVSYACVPRFILMAVNPLVTESEPSVKQSDGKDSYEGEMAFPHPWPLLTKRGILPQHSLGRGR</sequence>
<organism evidence="5 6">
    <name type="scientific">Nothoprocta perdicaria</name>
    <name type="common">Chilean tinamou</name>
    <name type="synonym">Crypturus perdicarius</name>
    <dbReference type="NCBI Taxonomy" id="30464"/>
    <lineage>
        <taxon>Eukaryota</taxon>
        <taxon>Metazoa</taxon>
        <taxon>Chordata</taxon>
        <taxon>Craniata</taxon>
        <taxon>Vertebrata</taxon>
        <taxon>Euteleostomi</taxon>
        <taxon>Archelosauria</taxon>
        <taxon>Archosauria</taxon>
        <taxon>Dinosauria</taxon>
        <taxon>Saurischia</taxon>
        <taxon>Theropoda</taxon>
        <taxon>Coelurosauria</taxon>
        <taxon>Aves</taxon>
        <taxon>Palaeognathae</taxon>
        <taxon>Tinamiformes</taxon>
        <taxon>Tinamidae</taxon>
        <taxon>Nothoprocta</taxon>
    </lineage>
</organism>
<dbReference type="PROSITE" id="PS50228">
    <property type="entry name" value="SUEL_LECTIN"/>
    <property type="match status" value="1"/>
</dbReference>
<keyword evidence="6" id="KW-1185">Reference proteome</keyword>
<accession>A0A8C6Z9L1</accession>
<feature type="domain" description="SUEL-type lectin" evidence="4">
    <location>
        <begin position="50"/>
        <end position="142"/>
    </location>
</feature>
<keyword evidence="2" id="KW-0677">Repeat</keyword>
<reference evidence="5" key="1">
    <citation type="submission" date="2025-08" db="UniProtKB">
        <authorList>
            <consortium name="Ensembl"/>
        </authorList>
    </citation>
    <scope>IDENTIFICATION</scope>
</reference>
<keyword evidence="3" id="KW-0472">Membrane</keyword>
<dbReference type="CDD" id="cd22829">
    <property type="entry name" value="Gal_Rha_Lectin_EVA1_EVA1C_rpt2"/>
    <property type="match status" value="1"/>
</dbReference>
<dbReference type="InterPro" id="IPR043159">
    <property type="entry name" value="Lectin_gal-bd_sf"/>
</dbReference>
<reference evidence="5" key="2">
    <citation type="submission" date="2025-09" db="UniProtKB">
        <authorList>
            <consortium name="Ensembl"/>
        </authorList>
    </citation>
    <scope>IDENTIFICATION</scope>
</reference>
<evidence type="ECO:0000256" key="2">
    <source>
        <dbReference type="ARBA" id="ARBA00022737"/>
    </source>
</evidence>
<dbReference type="InterPro" id="IPR000922">
    <property type="entry name" value="Lectin_gal-bd_dom"/>
</dbReference>
<keyword evidence="3" id="KW-1133">Transmembrane helix</keyword>
<evidence type="ECO:0000313" key="6">
    <source>
        <dbReference type="Proteomes" id="UP000694420"/>
    </source>
</evidence>
<name>A0A8C6Z9L1_NOTPE</name>
<evidence type="ECO:0000259" key="4">
    <source>
        <dbReference type="PROSITE" id="PS50228"/>
    </source>
</evidence>